<keyword evidence="1" id="KW-0802">TPR repeat</keyword>
<sequence>MPQFYNYYGILIEDLGQKIGAFMEAIQIDSQNTIAIDNLAEQYLIHGKFEESVKLYLKSMEINPGNTRAYMGVIVICLIYGIDYIRNLNVNYINNLKKYPYYRAQTEFFIDKCRSYINFVQEFEANDLSMLISSALEFVEYNQVITKKLENFQLPNTIKQLKKSETGEDFLHILYNLQLTTLPDIVGNEQNNQMLTKFYQNNIQNGILKLSEEDNILMDKYFNGISQNLEELYNIFAQKVQNENEILVQGIKSSCNISSFADFKDEATVEQTQHYSLVYYMNQHLQNINLFLILGNLCGVQDAQKIFKKMAFNISSTNCDILFKNCSRFFNVYQIQINICLNYYNYLCNIYQADKNEINNDIKQALIMYSNAKIQVQNMTDWVLCQLQDDLNEIDIYDFSDYYYLQGLHAQKQQDHRLVQKKLFGSLLMNPQQMKNREAYYSHQISVERKMVLTDASRYLNVNQYEKRLLNSINSEQLTLNQKISLLQKGCIYINKPNIWYLLVHFSLEDTNKYDKKFFIKMFLLLKQNVINKLNKDLNKVDRILKRGVKLLHEIFWKIKQLYPEEKKTLLEIKACIDENSQILPEGQDFNQKVEIYFKSGEQQINQLRQIIQQKPDFDTLKLLFEICRNLFVTQKGKNLIELLQEMRNLIINMEESLTTHKSKMKLYNMIQYIDGFIYIAAIQEQYDENREYDQVDILEIVAEASQNIVGYKEQSTNTIFLHLLYCYQNNLKEEMAQYLQILQYFPVIHNVKDDFLHNYFEVLQRYGKLIDKDETRIYDAIEDFLQFVELIQEQFYEQFNSSIKSLYYYMQGIAKLKMAEYEPETDRKSLTKNFKLSILYRPDLGSQIIKDFVQ</sequence>
<dbReference type="PROSITE" id="PS50005">
    <property type="entry name" value="TPR"/>
    <property type="match status" value="1"/>
</dbReference>
<accession>A0A0V0R0W2</accession>
<evidence type="ECO:0000313" key="3">
    <source>
        <dbReference type="Proteomes" id="UP000054937"/>
    </source>
</evidence>
<dbReference type="Proteomes" id="UP000054937">
    <property type="component" value="Unassembled WGS sequence"/>
</dbReference>
<dbReference type="InterPro" id="IPR011990">
    <property type="entry name" value="TPR-like_helical_dom_sf"/>
</dbReference>
<keyword evidence="3" id="KW-1185">Reference proteome</keyword>
<name>A0A0V0R0W2_PSEPJ</name>
<feature type="repeat" description="TPR" evidence="1">
    <location>
        <begin position="33"/>
        <end position="66"/>
    </location>
</feature>
<protein>
    <submittedName>
        <fullName evidence="2">Uncharacterized protein</fullName>
    </submittedName>
</protein>
<dbReference type="OrthoDB" id="10653434at2759"/>
<evidence type="ECO:0000313" key="2">
    <source>
        <dbReference type="EMBL" id="KRX07797.1"/>
    </source>
</evidence>
<dbReference type="InParanoid" id="A0A0V0R0W2"/>
<evidence type="ECO:0000256" key="1">
    <source>
        <dbReference type="PROSITE-ProRule" id="PRU00339"/>
    </source>
</evidence>
<comment type="caution">
    <text evidence="2">The sequence shown here is derived from an EMBL/GenBank/DDBJ whole genome shotgun (WGS) entry which is preliminary data.</text>
</comment>
<organism evidence="2 3">
    <name type="scientific">Pseudocohnilembus persalinus</name>
    <name type="common">Ciliate</name>
    <dbReference type="NCBI Taxonomy" id="266149"/>
    <lineage>
        <taxon>Eukaryota</taxon>
        <taxon>Sar</taxon>
        <taxon>Alveolata</taxon>
        <taxon>Ciliophora</taxon>
        <taxon>Intramacronucleata</taxon>
        <taxon>Oligohymenophorea</taxon>
        <taxon>Scuticociliatia</taxon>
        <taxon>Philasterida</taxon>
        <taxon>Pseudocohnilembidae</taxon>
        <taxon>Pseudocohnilembus</taxon>
    </lineage>
</organism>
<dbReference type="AlphaFoldDB" id="A0A0V0R0W2"/>
<dbReference type="Gene3D" id="1.25.40.10">
    <property type="entry name" value="Tetratricopeptide repeat domain"/>
    <property type="match status" value="1"/>
</dbReference>
<proteinExistence type="predicted"/>
<dbReference type="EMBL" id="LDAU01000080">
    <property type="protein sequence ID" value="KRX07797.1"/>
    <property type="molecule type" value="Genomic_DNA"/>
</dbReference>
<dbReference type="InterPro" id="IPR019734">
    <property type="entry name" value="TPR_rpt"/>
</dbReference>
<reference evidence="2 3" key="1">
    <citation type="journal article" date="2015" name="Sci. Rep.">
        <title>Genome of the facultative scuticociliatosis pathogen Pseudocohnilembus persalinus provides insight into its virulence through horizontal gene transfer.</title>
        <authorList>
            <person name="Xiong J."/>
            <person name="Wang G."/>
            <person name="Cheng J."/>
            <person name="Tian M."/>
            <person name="Pan X."/>
            <person name="Warren A."/>
            <person name="Jiang C."/>
            <person name="Yuan D."/>
            <person name="Miao W."/>
        </authorList>
    </citation>
    <scope>NUCLEOTIDE SEQUENCE [LARGE SCALE GENOMIC DNA]</scope>
    <source>
        <strain evidence="2">36N120E</strain>
    </source>
</reference>
<dbReference type="SUPFAM" id="SSF48452">
    <property type="entry name" value="TPR-like"/>
    <property type="match status" value="1"/>
</dbReference>
<gene>
    <name evidence="2" type="ORF">PPERSA_07547</name>
</gene>